<protein>
    <submittedName>
        <fullName evidence="3">Formylglycine-generating enzyme family protein</fullName>
    </submittedName>
</protein>
<sequence>MVRLEGGRFVMGSDRFYPEERPAHPVEVGPFRIDRHAVSNDDFDRFVKATGYVTTAEIPLSREEMPGAPAELLAAGSLVFRKTDGPVPLRDFRAWWRFVPGASWRAPEGPGSSIDGRRDHPVVHVSLHDAAAYAAWAGKTLPSEAQWEFAARAGSDTTYPWGDDFTPDGRVMANTWHGAFPFRNDRVCGPVLTCPVDAFEPSAFGLFNMIGNVWEWTATKFTASHKSPSPCCAPGAGDGPVSHVLKGGSFLCAPSYCRRYRASARSPQEARSSTNHIGFRCAAPADGDPGGLAARPARSGSAG</sequence>
<organism evidence="3 4">
    <name type="scientific">Jiella sonneratiae</name>
    <dbReference type="NCBI Taxonomy" id="2816856"/>
    <lineage>
        <taxon>Bacteria</taxon>
        <taxon>Pseudomonadati</taxon>
        <taxon>Pseudomonadota</taxon>
        <taxon>Alphaproteobacteria</taxon>
        <taxon>Hyphomicrobiales</taxon>
        <taxon>Aurantimonadaceae</taxon>
        <taxon>Jiella</taxon>
    </lineage>
</organism>
<accession>A0ABS3J552</accession>
<keyword evidence="4" id="KW-1185">Reference proteome</keyword>
<reference evidence="3 4" key="1">
    <citation type="submission" date="2021-03" db="EMBL/GenBank/DDBJ databases">
        <title>Whole genome sequence of Jiella sp. MQZ13P-4.</title>
        <authorList>
            <person name="Tuo L."/>
        </authorList>
    </citation>
    <scope>NUCLEOTIDE SEQUENCE [LARGE SCALE GENOMIC DNA]</scope>
    <source>
        <strain evidence="3 4">MQZ13P-4</strain>
    </source>
</reference>
<dbReference type="PANTHER" id="PTHR23150:SF19">
    <property type="entry name" value="FORMYLGLYCINE-GENERATING ENZYME"/>
    <property type="match status" value="1"/>
</dbReference>
<dbReference type="InterPro" id="IPR051043">
    <property type="entry name" value="Sulfatase_Mod_Factor_Kinase"/>
</dbReference>
<dbReference type="EMBL" id="JAFMPY010000014">
    <property type="protein sequence ID" value="MBO0904782.1"/>
    <property type="molecule type" value="Genomic_DNA"/>
</dbReference>
<evidence type="ECO:0000259" key="2">
    <source>
        <dbReference type="Pfam" id="PF03781"/>
    </source>
</evidence>
<evidence type="ECO:0000313" key="3">
    <source>
        <dbReference type="EMBL" id="MBO0904782.1"/>
    </source>
</evidence>
<evidence type="ECO:0000256" key="1">
    <source>
        <dbReference type="SAM" id="MobiDB-lite"/>
    </source>
</evidence>
<dbReference type="Proteomes" id="UP000664288">
    <property type="component" value="Unassembled WGS sequence"/>
</dbReference>
<comment type="caution">
    <text evidence="3">The sequence shown here is derived from an EMBL/GenBank/DDBJ whole genome shotgun (WGS) entry which is preliminary data.</text>
</comment>
<proteinExistence type="predicted"/>
<name>A0ABS3J552_9HYPH</name>
<dbReference type="RefSeq" id="WP_207351418.1">
    <property type="nucleotide sequence ID" value="NZ_JAFMPY010000014.1"/>
</dbReference>
<gene>
    <name evidence="3" type="ORF">J1C47_14140</name>
</gene>
<dbReference type="InterPro" id="IPR016187">
    <property type="entry name" value="CTDL_fold"/>
</dbReference>
<dbReference type="InterPro" id="IPR005532">
    <property type="entry name" value="SUMF_dom"/>
</dbReference>
<feature type="region of interest" description="Disordered" evidence="1">
    <location>
        <begin position="280"/>
        <end position="303"/>
    </location>
</feature>
<evidence type="ECO:0000313" key="4">
    <source>
        <dbReference type="Proteomes" id="UP000664288"/>
    </source>
</evidence>
<dbReference type="SUPFAM" id="SSF56436">
    <property type="entry name" value="C-type lectin-like"/>
    <property type="match status" value="1"/>
</dbReference>
<dbReference type="PANTHER" id="PTHR23150">
    <property type="entry name" value="SULFATASE MODIFYING FACTOR 1, 2"/>
    <property type="match status" value="1"/>
</dbReference>
<dbReference type="InterPro" id="IPR042095">
    <property type="entry name" value="SUMF_sf"/>
</dbReference>
<dbReference type="Pfam" id="PF03781">
    <property type="entry name" value="FGE-sulfatase"/>
    <property type="match status" value="1"/>
</dbReference>
<feature type="domain" description="Sulfatase-modifying factor enzyme-like" evidence="2">
    <location>
        <begin position="1"/>
        <end position="282"/>
    </location>
</feature>
<dbReference type="Gene3D" id="3.90.1580.10">
    <property type="entry name" value="paralog of FGE (formylglycine-generating enzyme)"/>
    <property type="match status" value="1"/>
</dbReference>
<feature type="compositionally biased region" description="Low complexity" evidence="1">
    <location>
        <begin position="282"/>
        <end position="303"/>
    </location>
</feature>